<keyword evidence="4 7" id="KW-0812">Transmembrane</keyword>
<feature type="transmembrane region" description="Helical" evidence="7">
    <location>
        <begin position="407"/>
        <end position="425"/>
    </location>
</feature>
<dbReference type="InterPro" id="IPR036259">
    <property type="entry name" value="MFS_trans_sf"/>
</dbReference>
<evidence type="ECO:0000256" key="2">
    <source>
        <dbReference type="ARBA" id="ARBA00022448"/>
    </source>
</evidence>
<dbReference type="PANTHER" id="PTHR23513">
    <property type="entry name" value="INTEGRAL MEMBRANE EFFLUX PROTEIN-RELATED"/>
    <property type="match status" value="1"/>
</dbReference>
<dbReference type="Proteomes" id="UP000248326">
    <property type="component" value="Unassembled WGS sequence"/>
</dbReference>
<dbReference type="SUPFAM" id="SSF103473">
    <property type="entry name" value="MFS general substrate transporter"/>
    <property type="match status" value="1"/>
</dbReference>
<evidence type="ECO:0000313" key="10">
    <source>
        <dbReference type="Proteomes" id="UP000248326"/>
    </source>
</evidence>
<gene>
    <name evidence="9" type="ORF">DES52_10134</name>
</gene>
<evidence type="ECO:0000256" key="3">
    <source>
        <dbReference type="ARBA" id="ARBA00022475"/>
    </source>
</evidence>
<proteinExistence type="predicted"/>
<feature type="transmembrane region" description="Helical" evidence="7">
    <location>
        <begin position="120"/>
        <end position="137"/>
    </location>
</feature>
<accession>A0A318S9Y3</accession>
<feature type="transmembrane region" description="Helical" evidence="7">
    <location>
        <begin position="201"/>
        <end position="220"/>
    </location>
</feature>
<evidence type="ECO:0000256" key="6">
    <source>
        <dbReference type="ARBA" id="ARBA00023136"/>
    </source>
</evidence>
<dbReference type="PANTHER" id="PTHR23513:SF11">
    <property type="entry name" value="STAPHYLOFERRIN A TRANSPORTER"/>
    <property type="match status" value="1"/>
</dbReference>
<feature type="transmembrane region" description="Helical" evidence="7">
    <location>
        <begin position="315"/>
        <end position="331"/>
    </location>
</feature>
<dbReference type="InterPro" id="IPR010290">
    <property type="entry name" value="TM_effector"/>
</dbReference>
<keyword evidence="10" id="KW-1185">Reference proteome</keyword>
<sequence length="446" mass="47351">MLSRMAATSASRFTAWRARTFQALTIPTFRRYWYSQLLSLVGGWMQGTAQAYLVLELTNNDAGALSLVNVAQFAPSLAFSLFAGAIIDRFSKLRVLQITQLVLLACALALGALIHTDTVTLPLLLLVALVAGTANAFNMPTRQSMVADFVPRSSLANAVALNSLSFNVSRTLGQALFGVVVPLGVYLVAGGRSDDTSRLAFPFYLNAVAFVVAIVLQMGLPSIARGDASKHGNLVADTLEGLKYVRRNKSVLAIMLYVGGLSLTIINFQIIIPYYARVVYDLKDAGFGLLNATFGAGAMIGALLQAAAPNPLRNLRYGALLLLASSVLLSLTPSPLLGAPLLAACGFSMLAVLISANSTVQLSIPDELRGRVMSLYTFVLVGMAPPGALISGWIISSRGPFGPKLGLALLAGLGALVVLACWRSLPRQLPKRVMPAERAEERIAAD</sequence>
<organism evidence="9 10">
    <name type="scientific">Deinococcus yavapaiensis KR-236</name>
    <dbReference type="NCBI Taxonomy" id="694435"/>
    <lineage>
        <taxon>Bacteria</taxon>
        <taxon>Thermotogati</taxon>
        <taxon>Deinococcota</taxon>
        <taxon>Deinococci</taxon>
        <taxon>Deinococcales</taxon>
        <taxon>Deinococcaceae</taxon>
        <taxon>Deinococcus</taxon>
    </lineage>
</organism>
<keyword evidence="6 7" id="KW-0472">Membrane</keyword>
<dbReference type="AlphaFoldDB" id="A0A318S9Y3"/>
<feature type="transmembrane region" description="Helical" evidence="7">
    <location>
        <begin position="94"/>
        <end position="114"/>
    </location>
</feature>
<dbReference type="GO" id="GO:0005886">
    <property type="term" value="C:plasma membrane"/>
    <property type="evidence" value="ECO:0007669"/>
    <property type="project" value="UniProtKB-SubCell"/>
</dbReference>
<reference evidence="9 10" key="1">
    <citation type="submission" date="2018-06" db="EMBL/GenBank/DDBJ databases">
        <title>Genomic Encyclopedia of Type Strains, Phase IV (KMG-IV): sequencing the most valuable type-strain genomes for metagenomic binning, comparative biology and taxonomic classification.</title>
        <authorList>
            <person name="Goeker M."/>
        </authorList>
    </citation>
    <scope>NUCLEOTIDE SEQUENCE [LARGE SCALE GENOMIC DNA]</scope>
    <source>
        <strain evidence="9 10">DSM 18048</strain>
    </source>
</reference>
<dbReference type="Gene3D" id="1.20.1250.20">
    <property type="entry name" value="MFS general substrate transporter like domains"/>
    <property type="match status" value="1"/>
</dbReference>
<dbReference type="Pfam" id="PF05977">
    <property type="entry name" value="MFS_3"/>
    <property type="match status" value="1"/>
</dbReference>
<feature type="transmembrane region" description="Helical" evidence="7">
    <location>
        <begin position="171"/>
        <end position="189"/>
    </location>
</feature>
<feature type="transmembrane region" description="Helical" evidence="7">
    <location>
        <begin position="37"/>
        <end position="55"/>
    </location>
</feature>
<dbReference type="EMBL" id="QJSX01000001">
    <property type="protein sequence ID" value="PYE56230.1"/>
    <property type="molecule type" value="Genomic_DNA"/>
</dbReference>
<evidence type="ECO:0000256" key="7">
    <source>
        <dbReference type="SAM" id="Phobius"/>
    </source>
</evidence>
<feature type="transmembrane region" description="Helical" evidence="7">
    <location>
        <begin position="375"/>
        <end position="395"/>
    </location>
</feature>
<evidence type="ECO:0000313" key="9">
    <source>
        <dbReference type="EMBL" id="PYE56230.1"/>
    </source>
</evidence>
<name>A0A318S9Y3_9DEIO</name>
<evidence type="ECO:0000256" key="5">
    <source>
        <dbReference type="ARBA" id="ARBA00022989"/>
    </source>
</evidence>
<keyword evidence="5 7" id="KW-1133">Transmembrane helix</keyword>
<feature type="transmembrane region" description="Helical" evidence="7">
    <location>
        <begin position="288"/>
        <end position="308"/>
    </location>
</feature>
<feature type="domain" description="Major facilitator superfamily (MFS) profile" evidence="8">
    <location>
        <begin position="20"/>
        <end position="429"/>
    </location>
</feature>
<comment type="caution">
    <text evidence="9">The sequence shown here is derived from an EMBL/GenBank/DDBJ whole genome shotgun (WGS) entry which is preliminary data.</text>
</comment>
<evidence type="ECO:0000256" key="1">
    <source>
        <dbReference type="ARBA" id="ARBA00004651"/>
    </source>
</evidence>
<feature type="transmembrane region" description="Helical" evidence="7">
    <location>
        <begin position="251"/>
        <end position="276"/>
    </location>
</feature>
<feature type="transmembrane region" description="Helical" evidence="7">
    <location>
        <begin position="67"/>
        <end position="87"/>
    </location>
</feature>
<evidence type="ECO:0000259" key="8">
    <source>
        <dbReference type="PROSITE" id="PS50850"/>
    </source>
</evidence>
<evidence type="ECO:0000256" key="4">
    <source>
        <dbReference type="ARBA" id="ARBA00022692"/>
    </source>
</evidence>
<feature type="transmembrane region" description="Helical" evidence="7">
    <location>
        <begin position="337"/>
        <end position="354"/>
    </location>
</feature>
<comment type="subcellular location">
    <subcellularLocation>
        <location evidence="1">Cell membrane</location>
        <topology evidence="1">Multi-pass membrane protein</topology>
    </subcellularLocation>
</comment>
<dbReference type="CDD" id="cd06173">
    <property type="entry name" value="MFS_MefA_like"/>
    <property type="match status" value="1"/>
</dbReference>
<dbReference type="InterPro" id="IPR020846">
    <property type="entry name" value="MFS_dom"/>
</dbReference>
<protein>
    <submittedName>
        <fullName evidence="9">Putative MFS family arabinose efflux permease</fullName>
    </submittedName>
</protein>
<keyword evidence="2" id="KW-0813">Transport</keyword>
<dbReference type="GO" id="GO:0022857">
    <property type="term" value="F:transmembrane transporter activity"/>
    <property type="evidence" value="ECO:0007669"/>
    <property type="project" value="InterPro"/>
</dbReference>
<dbReference type="PROSITE" id="PS50850">
    <property type="entry name" value="MFS"/>
    <property type="match status" value="1"/>
</dbReference>
<keyword evidence="3" id="KW-1003">Cell membrane</keyword>